<keyword evidence="3" id="KW-0378">Hydrolase</keyword>
<reference evidence="5 6" key="1">
    <citation type="journal article" date="2008" name="Nature">
        <title>The genome of Laccaria bicolor provides insights into mycorrhizal symbiosis.</title>
        <authorList>
            <person name="Martin F."/>
            <person name="Aerts A."/>
            <person name="Ahren D."/>
            <person name="Brun A."/>
            <person name="Danchin E.G.J."/>
            <person name="Duchaussoy F."/>
            <person name="Gibon J."/>
            <person name="Kohler A."/>
            <person name="Lindquist E."/>
            <person name="Pereda V."/>
            <person name="Salamov A."/>
            <person name="Shapiro H.J."/>
            <person name="Wuyts J."/>
            <person name="Blaudez D."/>
            <person name="Buee M."/>
            <person name="Brokstein P."/>
            <person name="Canbaeck B."/>
            <person name="Cohen D."/>
            <person name="Courty P.E."/>
            <person name="Coutinho P.M."/>
            <person name="Delaruelle C."/>
            <person name="Detter J.C."/>
            <person name="Deveau A."/>
            <person name="DiFazio S."/>
            <person name="Duplessis S."/>
            <person name="Fraissinet-Tachet L."/>
            <person name="Lucic E."/>
            <person name="Frey-Klett P."/>
            <person name="Fourrey C."/>
            <person name="Feussner I."/>
            <person name="Gay G."/>
            <person name="Grimwood J."/>
            <person name="Hoegger P.J."/>
            <person name="Jain P."/>
            <person name="Kilaru S."/>
            <person name="Labbe J."/>
            <person name="Lin Y.C."/>
            <person name="Legue V."/>
            <person name="Le Tacon F."/>
            <person name="Marmeisse R."/>
            <person name="Melayah D."/>
            <person name="Montanini B."/>
            <person name="Muratet M."/>
            <person name="Nehls U."/>
            <person name="Niculita-Hirzel H."/>
            <person name="Oudot-Le Secq M.P."/>
            <person name="Peter M."/>
            <person name="Quesneville H."/>
            <person name="Rajashekar B."/>
            <person name="Reich M."/>
            <person name="Rouhier N."/>
            <person name="Schmutz J."/>
            <person name="Yin T."/>
            <person name="Chalot M."/>
            <person name="Henrissat B."/>
            <person name="Kuees U."/>
            <person name="Lucas S."/>
            <person name="Van de Peer Y."/>
            <person name="Podila G.K."/>
            <person name="Polle A."/>
            <person name="Pukkila P.J."/>
            <person name="Richardson P.M."/>
            <person name="Rouze P."/>
            <person name="Sanders I.R."/>
            <person name="Stajich J.E."/>
            <person name="Tunlid A."/>
            <person name="Tuskan G."/>
            <person name="Grigoriev I.V."/>
        </authorList>
    </citation>
    <scope>NUCLEOTIDE SEQUENCE [LARGE SCALE GENOMIC DNA]</scope>
    <source>
        <strain evidence="6">S238N-H82 / ATCC MYA-4686</strain>
    </source>
</reference>
<accession>B0E266</accession>
<dbReference type="KEGG" id="lbc:LACBIDRAFT_317677"/>
<evidence type="ECO:0000313" key="6">
    <source>
        <dbReference type="Proteomes" id="UP000001194"/>
    </source>
</evidence>
<dbReference type="InterPro" id="IPR011600">
    <property type="entry name" value="Pept_C14_caspase"/>
</dbReference>
<dbReference type="SUPFAM" id="SSF52129">
    <property type="entry name" value="Caspase-like"/>
    <property type="match status" value="1"/>
</dbReference>
<dbReference type="OrthoDB" id="10255174at2759"/>
<dbReference type="GO" id="GO:0005737">
    <property type="term" value="C:cytoplasm"/>
    <property type="evidence" value="ECO:0007669"/>
    <property type="project" value="TreeGrafter"/>
</dbReference>
<evidence type="ECO:0000256" key="1">
    <source>
        <dbReference type="ARBA" id="ARBA00009005"/>
    </source>
</evidence>
<evidence type="ECO:0000313" key="5">
    <source>
        <dbReference type="EMBL" id="EDQ99072.1"/>
    </source>
</evidence>
<sequence length="204" mass="22438">MFFPSLNIDVFSHAELFWHLLVNPTGPIVETVTLPPVIAAPDQGTKSLFALIIGINEYDGDSMYGCIEDATDMRNYLLQYLKVPDSHIRFLTNTNAMRADIINAFLEIQTDKRIKKSDPILIFFAGHGNETDAPTGWPSGDVSDQIQMIIPQDYSTDPARQVHGIPDHSLAALLNGIANEHGDNITVIFDCCHSGSGTRGGRKV</sequence>
<dbReference type="GeneID" id="6085939"/>
<dbReference type="InterPro" id="IPR029030">
    <property type="entry name" value="Caspase-like_dom_sf"/>
</dbReference>
<dbReference type="Proteomes" id="UP000001194">
    <property type="component" value="Unassembled WGS sequence"/>
</dbReference>
<dbReference type="GO" id="GO:0006508">
    <property type="term" value="P:proteolysis"/>
    <property type="evidence" value="ECO:0007669"/>
    <property type="project" value="InterPro"/>
</dbReference>
<evidence type="ECO:0000256" key="3">
    <source>
        <dbReference type="ARBA" id="ARBA00022807"/>
    </source>
</evidence>
<feature type="domain" description="Peptidase C14 caspase" evidence="4">
    <location>
        <begin position="49"/>
        <end position="196"/>
    </location>
</feature>
<keyword evidence="3" id="KW-0645">Protease</keyword>
<keyword evidence="6" id="KW-1185">Reference proteome</keyword>
<proteinExistence type="inferred from homology"/>
<dbReference type="InParanoid" id="B0E266"/>
<dbReference type="HOGENOM" id="CLU_094659_0_0_1"/>
<gene>
    <name evidence="5" type="ORF">LACBIDRAFT_317677</name>
</gene>
<dbReference type="Gene3D" id="3.40.50.1460">
    <property type="match status" value="1"/>
</dbReference>
<comment type="similarity">
    <text evidence="1">Belongs to the peptidase C14B family.</text>
</comment>
<dbReference type="GO" id="GO:0004197">
    <property type="term" value="F:cysteine-type endopeptidase activity"/>
    <property type="evidence" value="ECO:0007669"/>
    <property type="project" value="InterPro"/>
</dbReference>
<dbReference type="EMBL" id="DS547174">
    <property type="protein sequence ID" value="EDQ99072.1"/>
    <property type="molecule type" value="Genomic_DNA"/>
</dbReference>
<name>B0E266_LACBS</name>
<protein>
    <submittedName>
        <fullName evidence="5">Predicted protein</fullName>
    </submittedName>
</protein>
<dbReference type="Pfam" id="PF00656">
    <property type="entry name" value="Peptidase_C14"/>
    <property type="match status" value="1"/>
</dbReference>
<dbReference type="GO" id="GO:0006915">
    <property type="term" value="P:apoptotic process"/>
    <property type="evidence" value="ECO:0007669"/>
    <property type="project" value="UniProtKB-KW"/>
</dbReference>
<organism evidence="6">
    <name type="scientific">Laccaria bicolor (strain S238N-H82 / ATCC MYA-4686)</name>
    <name type="common">Bicoloured deceiver</name>
    <name type="synonym">Laccaria laccata var. bicolor</name>
    <dbReference type="NCBI Taxonomy" id="486041"/>
    <lineage>
        <taxon>Eukaryota</taxon>
        <taxon>Fungi</taxon>
        <taxon>Dikarya</taxon>
        <taxon>Basidiomycota</taxon>
        <taxon>Agaricomycotina</taxon>
        <taxon>Agaricomycetes</taxon>
        <taxon>Agaricomycetidae</taxon>
        <taxon>Agaricales</taxon>
        <taxon>Agaricineae</taxon>
        <taxon>Hydnangiaceae</taxon>
        <taxon>Laccaria</taxon>
    </lineage>
</organism>
<dbReference type="PANTHER" id="PTHR48104">
    <property type="entry name" value="METACASPASE-4"/>
    <property type="match status" value="1"/>
</dbReference>
<evidence type="ECO:0000256" key="2">
    <source>
        <dbReference type="ARBA" id="ARBA00022703"/>
    </source>
</evidence>
<dbReference type="RefSeq" id="XP_001890274.1">
    <property type="nucleotide sequence ID" value="XM_001890239.1"/>
</dbReference>
<keyword evidence="3" id="KW-0788">Thiol protease</keyword>
<evidence type="ECO:0000259" key="4">
    <source>
        <dbReference type="Pfam" id="PF00656"/>
    </source>
</evidence>
<dbReference type="PANTHER" id="PTHR48104:SF30">
    <property type="entry name" value="METACASPASE-1"/>
    <property type="match status" value="1"/>
</dbReference>
<dbReference type="AlphaFoldDB" id="B0E266"/>
<dbReference type="InterPro" id="IPR050452">
    <property type="entry name" value="Metacaspase"/>
</dbReference>
<keyword evidence="2" id="KW-0053">Apoptosis</keyword>